<keyword evidence="4" id="KW-1185">Reference proteome</keyword>
<gene>
    <name evidence="3" type="ORF">N7482_006447</name>
</gene>
<dbReference type="InterPro" id="IPR031348">
    <property type="entry name" value="PigL_N"/>
</dbReference>
<name>A0A9W9HV23_9EURO</name>
<sequence>MESTPTLGCRPANLAVSALSASRALYSRVDSFQSPPTSVRELLQELRALMDALGGLSDTIGAVTDVDLPTLESTLSRCGVACEKFKEEIGKHLPYPDDGSVSPRYWARLRYMGGNIVNFRLLLSGYRSAFEATLVSTHLRHQSFVAPEILEHHKNLIKVAGSDIEVFLECLDDEIGPKIDLDTSEFQQLKEQRLGMDNCLEICTRFFDSIGLIEVKQEENDQASESYDPTAYPGECGKGSFSTFNNYSTGDAVIFTVSTDKRTIHGSNKALGWRSRFLVGHCNDKSLQQVSKDFAFTNTGHLEQKESSTGSNTSRTADNQNSCQPEFLQRYGRGFVVSK</sequence>
<dbReference type="Proteomes" id="UP001149163">
    <property type="component" value="Unassembled WGS sequence"/>
</dbReference>
<dbReference type="GeneID" id="81427748"/>
<evidence type="ECO:0000313" key="4">
    <source>
        <dbReference type="Proteomes" id="UP001149163"/>
    </source>
</evidence>
<evidence type="ECO:0000259" key="2">
    <source>
        <dbReference type="Pfam" id="PF17111"/>
    </source>
</evidence>
<dbReference type="EMBL" id="JAPQKN010000004">
    <property type="protein sequence ID" value="KAJ5159443.1"/>
    <property type="molecule type" value="Genomic_DNA"/>
</dbReference>
<reference evidence="3" key="1">
    <citation type="submission" date="2022-11" db="EMBL/GenBank/DDBJ databases">
        <authorList>
            <person name="Petersen C."/>
        </authorList>
    </citation>
    <scope>NUCLEOTIDE SEQUENCE</scope>
    <source>
        <strain evidence="3">IBT 26290</strain>
    </source>
</reference>
<comment type="caution">
    <text evidence="3">The sequence shown here is derived from an EMBL/GenBank/DDBJ whole genome shotgun (WGS) entry which is preliminary data.</text>
</comment>
<evidence type="ECO:0000313" key="3">
    <source>
        <dbReference type="EMBL" id="KAJ5159443.1"/>
    </source>
</evidence>
<organism evidence="3 4">
    <name type="scientific">Penicillium canariense</name>
    <dbReference type="NCBI Taxonomy" id="189055"/>
    <lineage>
        <taxon>Eukaryota</taxon>
        <taxon>Fungi</taxon>
        <taxon>Dikarya</taxon>
        <taxon>Ascomycota</taxon>
        <taxon>Pezizomycotina</taxon>
        <taxon>Eurotiomycetes</taxon>
        <taxon>Eurotiomycetidae</taxon>
        <taxon>Eurotiales</taxon>
        <taxon>Aspergillaceae</taxon>
        <taxon>Penicillium</taxon>
    </lineage>
</organism>
<protein>
    <recommendedName>
        <fullName evidence="2">Azaphilone pigments biosynthesis cluster protein L N-terminal domain-containing protein</fullName>
    </recommendedName>
</protein>
<reference evidence="3" key="2">
    <citation type="journal article" date="2023" name="IMA Fungus">
        <title>Comparative genomic study of the Penicillium genus elucidates a diverse pangenome and 15 lateral gene transfer events.</title>
        <authorList>
            <person name="Petersen C."/>
            <person name="Sorensen T."/>
            <person name="Nielsen M.R."/>
            <person name="Sondergaard T.E."/>
            <person name="Sorensen J.L."/>
            <person name="Fitzpatrick D.A."/>
            <person name="Frisvad J.C."/>
            <person name="Nielsen K.L."/>
        </authorList>
    </citation>
    <scope>NUCLEOTIDE SEQUENCE</scope>
    <source>
        <strain evidence="3">IBT 26290</strain>
    </source>
</reference>
<evidence type="ECO:0000256" key="1">
    <source>
        <dbReference type="SAM" id="MobiDB-lite"/>
    </source>
</evidence>
<dbReference type="Pfam" id="PF17111">
    <property type="entry name" value="PigL_N"/>
    <property type="match status" value="1"/>
</dbReference>
<dbReference type="AlphaFoldDB" id="A0A9W9HV23"/>
<feature type="region of interest" description="Disordered" evidence="1">
    <location>
        <begin position="302"/>
        <end position="323"/>
    </location>
</feature>
<feature type="domain" description="Azaphilone pigments biosynthesis cluster protein L N-terminal" evidence="2">
    <location>
        <begin position="13"/>
        <end position="204"/>
    </location>
</feature>
<proteinExistence type="predicted"/>
<accession>A0A9W9HV23</accession>
<dbReference type="RefSeq" id="XP_056541001.1">
    <property type="nucleotide sequence ID" value="XM_056688572.1"/>
</dbReference>
<dbReference type="OrthoDB" id="4525385at2759"/>